<dbReference type="RefSeq" id="WP_308728530.1">
    <property type="nucleotide sequence ID" value="NZ_JAJEQF010000029.1"/>
</dbReference>
<accession>A0AAE3AV10</accession>
<dbReference type="EMBL" id="JAJEQF010000029">
    <property type="protein sequence ID" value="MCC2168179.1"/>
    <property type="molecule type" value="Genomic_DNA"/>
</dbReference>
<dbReference type="InterPro" id="IPR009363">
    <property type="entry name" value="Phage_Mu_Gp16"/>
</dbReference>
<organism evidence="1 2">
    <name type="scientific">Gallintestinimicrobium propionicum</name>
    <dbReference type="NCBI Taxonomy" id="2981770"/>
    <lineage>
        <taxon>Bacteria</taxon>
        <taxon>Bacillati</taxon>
        <taxon>Bacillota</taxon>
        <taxon>Clostridia</taxon>
        <taxon>Lachnospirales</taxon>
        <taxon>Lachnospiraceae</taxon>
        <taxon>Gallintestinimicrobium</taxon>
    </lineage>
</organism>
<dbReference type="Pfam" id="PF06252">
    <property type="entry name" value="GemA"/>
    <property type="match status" value="1"/>
</dbReference>
<dbReference type="Proteomes" id="UP001199355">
    <property type="component" value="Unassembled WGS sequence"/>
</dbReference>
<comment type="caution">
    <text evidence="1">The sequence shown here is derived from an EMBL/GenBank/DDBJ whole genome shotgun (WGS) entry which is preliminary data.</text>
</comment>
<sequence length="136" mass="15677">MNKVTTAQQRKIHALARELGMDDDLLHEYVSMLTEKQSLKDLTVMEAVKVIDAMEGKKGYAAGDRISWRQERYIECLMAQLEWVLEDGKPDKKRLDGFVKKQYGLDDSRWMTRKTASRVIEGLKALAARKRSETSK</sequence>
<gene>
    <name evidence="1" type="ORF">LKD45_10855</name>
</gene>
<protein>
    <submittedName>
        <fullName evidence="1">Regulatory protein GemA</fullName>
    </submittedName>
</protein>
<keyword evidence="2" id="KW-1185">Reference proteome</keyword>
<reference evidence="1 2" key="1">
    <citation type="submission" date="2021-10" db="EMBL/GenBank/DDBJ databases">
        <title>Anaerobic single-cell dispensing facilitates the cultivation of human gut bacteria.</title>
        <authorList>
            <person name="Afrizal A."/>
        </authorList>
    </citation>
    <scope>NUCLEOTIDE SEQUENCE [LARGE SCALE GENOMIC DNA]</scope>
    <source>
        <strain evidence="1 2">CLA-AA-H244</strain>
    </source>
</reference>
<proteinExistence type="predicted"/>
<evidence type="ECO:0000313" key="1">
    <source>
        <dbReference type="EMBL" id="MCC2168179.1"/>
    </source>
</evidence>
<dbReference type="AlphaFoldDB" id="A0AAE3AV10"/>
<evidence type="ECO:0000313" key="2">
    <source>
        <dbReference type="Proteomes" id="UP001199355"/>
    </source>
</evidence>
<name>A0AAE3AV10_9FIRM</name>